<evidence type="ECO:0008006" key="4">
    <source>
        <dbReference type="Google" id="ProtNLM"/>
    </source>
</evidence>
<dbReference type="Gene3D" id="1.10.1330.10">
    <property type="entry name" value="Dockerin domain"/>
    <property type="match status" value="1"/>
</dbReference>
<feature type="domain" description="Cohesin" evidence="1">
    <location>
        <begin position="666"/>
        <end position="761"/>
    </location>
</feature>
<name>A0A644VHK2_9ZZZZ</name>
<dbReference type="Gene3D" id="2.60.40.10">
    <property type="entry name" value="Immunoglobulins"/>
    <property type="match status" value="3"/>
</dbReference>
<dbReference type="InterPro" id="IPR008965">
    <property type="entry name" value="CBM2/CBM3_carb-bd_dom_sf"/>
</dbReference>
<evidence type="ECO:0000259" key="1">
    <source>
        <dbReference type="Pfam" id="PF00963"/>
    </source>
</evidence>
<reference evidence="3" key="1">
    <citation type="submission" date="2019-08" db="EMBL/GenBank/DDBJ databases">
        <authorList>
            <person name="Kucharzyk K."/>
            <person name="Murdoch R.W."/>
            <person name="Higgins S."/>
            <person name="Loffler F."/>
        </authorList>
    </citation>
    <scope>NUCLEOTIDE SEQUENCE</scope>
</reference>
<dbReference type="Pfam" id="PF00963">
    <property type="entry name" value="Cohesin"/>
    <property type="match status" value="1"/>
</dbReference>
<dbReference type="CDD" id="cd14256">
    <property type="entry name" value="Dockerin_I"/>
    <property type="match status" value="1"/>
</dbReference>
<sequence length="1062" mass="117837">MKKLFFTLTFFFCLTVAFNVQSQIKSWQFDTPEWIAKKMFYAPDYVDSLGVLAGPETPVFIEGTSKMFVHPNGNYLFKNALRLPGPGLPSPQMPFFPTTRAVSFEMTGPGNIEIISLSTNQNSGRLLITNGAQLLDTIQIRPNTFTAPDGGQLPLDTYHYDGGPSPIFIYSADIPVDLYYIQIPLTDTIHREPVTFNVQVPAGTKECWIAGTFNGWNTASHQMQKTGDFTYTLTVPDVDLSSLEYKYMSGPGWTYVEKGAVGEEVPNRTYQPNDTVYSWLSIYDPTTVINKPITFEVIVPNHVQSVYLAGDFNSWTMPDPNTLMDFRMITPTGKLFSKTIMVNNLTTQTRYKFTAGPDWQFAQTQENEFYIQNTEADTIRHTVFGFYGYANSPMQPKDWNFSKLYADDDWVQLNSTFPDDGLLFFASDEYKMTVNKDQKHSDQLQFTHRLITNGPAVSSPGKPNQPNARALAFNVGGDCQIAVAAFASDSAGISELKISNGESIIGSIPLMGSTAAPEGGAPMFIYNYQGPAGPVFIYDVNSGADIYYLGVSAYAGIPQPRDSVTYTVKVPQGTQQVCIAGQFNYWTPGMHWMNQLDSVTFTLTVHGANADMEYKYLNGPDWSFEEVDASGIPIQNRKWSQVDIVAGWAKNIIPDDTRIFYDDIHATSGADISLDIRMSSSLIQQAIAYQFELQYDANTLTYTGYTTQGTIAETGTIEVNSTKDPGILYVSFMTAEPFSVNNSLIKLNFKVVNNYHNNQTTAYFNQCFIDNQEVYNYDPGTIYIDYMMKGDVDANFRVQAYDAALTLQYSVGKDPLPQLDPLPWDNWRLQAADVDGVQGITANDAALILQYSAYIIDSFTGDTAVTSGGMRVPGTTITDVEVVRDQQNLIFKSYGNLVGFNLYIEKDMDAFGTPVISDDISMSAVNIGEKVYAIGLAALEPMPEGVTFLTIPVLRNLPEDFTFRMFVNSNEISKVAEAQTGIKSLAEAGISLYPNPVRDIIRLNNLTEGALIRISDISGRIVIQKEVNSDSDRIDVSLLSSGIYSIAIVQNKATAVSKFIKQ</sequence>
<dbReference type="NCBIfam" id="TIGR04183">
    <property type="entry name" value="Por_Secre_tail"/>
    <property type="match status" value="1"/>
</dbReference>
<gene>
    <name evidence="3" type="ORF">SDC9_36817</name>
</gene>
<dbReference type="SUPFAM" id="SSF49384">
    <property type="entry name" value="Carbohydrate-binding domain"/>
    <property type="match status" value="1"/>
</dbReference>
<proteinExistence type="predicted"/>
<accession>A0A644VHK2</accession>
<dbReference type="Pfam" id="PF18962">
    <property type="entry name" value="Por_Secre_tail"/>
    <property type="match status" value="1"/>
</dbReference>
<feature type="domain" description="Secretion system C-terminal sorting" evidence="2">
    <location>
        <begin position="992"/>
        <end position="1060"/>
    </location>
</feature>
<dbReference type="SUPFAM" id="SSF81296">
    <property type="entry name" value="E set domains"/>
    <property type="match status" value="2"/>
</dbReference>
<dbReference type="Gene3D" id="2.60.40.680">
    <property type="match status" value="1"/>
</dbReference>
<dbReference type="EMBL" id="VSSQ01000312">
    <property type="protein sequence ID" value="MPL90761.1"/>
    <property type="molecule type" value="Genomic_DNA"/>
</dbReference>
<dbReference type="AlphaFoldDB" id="A0A644VHK2"/>
<organism evidence="3">
    <name type="scientific">bioreactor metagenome</name>
    <dbReference type="NCBI Taxonomy" id="1076179"/>
    <lineage>
        <taxon>unclassified sequences</taxon>
        <taxon>metagenomes</taxon>
        <taxon>ecological metagenomes</taxon>
    </lineage>
</organism>
<evidence type="ECO:0000259" key="2">
    <source>
        <dbReference type="Pfam" id="PF18962"/>
    </source>
</evidence>
<dbReference type="InterPro" id="IPR013783">
    <property type="entry name" value="Ig-like_fold"/>
</dbReference>
<dbReference type="GO" id="GO:0030246">
    <property type="term" value="F:carbohydrate binding"/>
    <property type="evidence" value="ECO:0007669"/>
    <property type="project" value="InterPro"/>
</dbReference>
<dbReference type="InterPro" id="IPR014756">
    <property type="entry name" value="Ig_E-set"/>
</dbReference>
<comment type="caution">
    <text evidence="3">The sequence shown here is derived from an EMBL/GenBank/DDBJ whole genome shotgun (WGS) entry which is preliminary data.</text>
</comment>
<dbReference type="InterPro" id="IPR036439">
    <property type="entry name" value="Dockerin_dom_sf"/>
</dbReference>
<evidence type="ECO:0000313" key="3">
    <source>
        <dbReference type="EMBL" id="MPL90761.1"/>
    </source>
</evidence>
<dbReference type="InterPro" id="IPR002102">
    <property type="entry name" value="Cohesin_dom"/>
</dbReference>
<dbReference type="SUPFAM" id="SSF63446">
    <property type="entry name" value="Type I dockerin domain"/>
    <property type="match status" value="1"/>
</dbReference>
<protein>
    <recommendedName>
        <fullName evidence="4">CBM20 domain-containing protein</fullName>
    </recommendedName>
</protein>
<dbReference type="InterPro" id="IPR026444">
    <property type="entry name" value="Secre_tail"/>
</dbReference>
<dbReference type="GO" id="GO:0000272">
    <property type="term" value="P:polysaccharide catabolic process"/>
    <property type="evidence" value="ECO:0007669"/>
    <property type="project" value="InterPro"/>
</dbReference>